<dbReference type="InterPro" id="IPR025495">
    <property type="entry name" value="DUF4386"/>
</dbReference>
<dbReference type="Proteomes" id="UP000619238">
    <property type="component" value="Unassembled WGS sequence"/>
</dbReference>
<reference evidence="2 3" key="1">
    <citation type="submission" date="2020-07" db="EMBL/GenBank/DDBJ databases">
        <title>Description of Kordia aestuariivivens sp. nov., isolated from a tidal flat.</title>
        <authorList>
            <person name="Park S."/>
            <person name="Yoon J.-H."/>
        </authorList>
    </citation>
    <scope>NUCLEOTIDE SEQUENCE [LARGE SCALE GENOMIC DNA]</scope>
    <source>
        <strain evidence="2 3">YSTF-M3</strain>
    </source>
</reference>
<feature type="transmembrane region" description="Helical" evidence="1">
    <location>
        <begin position="65"/>
        <end position="91"/>
    </location>
</feature>
<dbReference type="EMBL" id="JACGWS010000009">
    <property type="protein sequence ID" value="MBC8755955.1"/>
    <property type="molecule type" value="Genomic_DNA"/>
</dbReference>
<feature type="transmembrane region" description="Helical" evidence="1">
    <location>
        <begin position="98"/>
        <end position="118"/>
    </location>
</feature>
<protein>
    <submittedName>
        <fullName evidence="2">DUF4386 domain-containing protein</fullName>
    </submittedName>
</protein>
<evidence type="ECO:0000313" key="2">
    <source>
        <dbReference type="EMBL" id="MBC8755955.1"/>
    </source>
</evidence>
<dbReference type="Pfam" id="PF14329">
    <property type="entry name" value="DUF4386"/>
    <property type="match status" value="1"/>
</dbReference>
<accession>A0ABR7QBL1</accession>
<feature type="transmembrane region" description="Helical" evidence="1">
    <location>
        <begin position="155"/>
        <end position="175"/>
    </location>
</feature>
<keyword evidence="1" id="KW-0472">Membrane</keyword>
<keyword evidence="1" id="KW-0812">Transmembrane</keyword>
<organism evidence="2 3">
    <name type="scientific">Kordia aestuariivivens</name>
    <dbReference type="NCBI Taxonomy" id="2759037"/>
    <lineage>
        <taxon>Bacteria</taxon>
        <taxon>Pseudomonadati</taxon>
        <taxon>Bacteroidota</taxon>
        <taxon>Flavobacteriia</taxon>
        <taxon>Flavobacteriales</taxon>
        <taxon>Flavobacteriaceae</taxon>
        <taxon>Kordia</taxon>
    </lineage>
</organism>
<sequence length="243" mass="27693">MFKIENSNMNKNSDMKQKKLARLAGFYYLINVILSVFYMEYLPSQIVVWGDAEATMSNLLNNEMLYRFGVIAGIFVHISFIMLPLTLYRLLNHINKQYAIVMVLFALISVPISFTLLIDQIELIGIVTDYSSLDITGQTGANLKAITFFERLTNGFFLCQTFWGLWLFPFGYLVFKSGFLPKFLGVALMLGCITYMIDVVGGVMFSNYYEYFNTRILIIPAAIGEIGMCLWLLIVGVKANIKF</sequence>
<keyword evidence="3" id="KW-1185">Reference proteome</keyword>
<evidence type="ECO:0000313" key="3">
    <source>
        <dbReference type="Proteomes" id="UP000619238"/>
    </source>
</evidence>
<keyword evidence="1" id="KW-1133">Transmembrane helix</keyword>
<feature type="transmembrane region" description="Helical" evidence="1">
    <location>
        <begin position="215"/>
        <end position="237"/>
    </location>
</feature>
<evidence type="ECO:0000256" key="1">
    <source>
        <dbReference type="SAM" id="Phobius"/>
    </source>
</evidence>
<feature type="transmembrane region" description="Helical" evidence="1">
    <location>
        <begin position="20"/>
        <end position="39"/>
    </location>
</feature>
<gene>
    <name evidence="2" type="ORF">H2O64_14850</name>
</gene>
<comment type="caution">
    <text evidence="2">The sequence shown here is derived from an EMBL/GenBank/DDBJ whole genome shotgun (WGS) entry which is preliminary data.</text>
</comment>
<name>A0ABR7QBL1_9FLAO</name>
<proteinExistence type="predicted"/>
<feature type="transmembrane region" description="Helical" evidence="1">
    <location>
        <begin position="187"/>
        <end position="209"/>
    </location>
</feature>
<dbReference type="RefSeq" id="WP_187562997.1">
    <property type="nucleotide sequence ID" value="NZ_JACGWS010000009.1"/>
</dbReference>